<dbReference type="Proteomes" id="UP001054252">
    <property type="component" value="Unassembled WGS sequence"/>
</dbReference>
<gene>
    <name evidence="1" type="ORF">SLEP1_g60401</name>
</gene>
<dbReference type="EMBL" id="BPVZ01002202">
    <property type="protein sequence ID" value="GKV53888.1"/>
    <property type="molecule type" value="Genomic_DNA"/>
</dbReference>
<comment type="caution">
    <text evidence="1">The sequence shown here is derived from an EMBL/GenBank/DDBJ whole genome shotgun (WGS) entry which is preliminary data.</text>
</comment>
<evidence type="ECO:0000313" key="2">
    <source>
        <dbReference type="Proteomes" id="UP001054252"/>
    </source>
</evidence>
<dbReference type="AlphaFoldDB" id="A0AAV5MYH0"/>
<accession>A0AAV5MYH0</accession>
<evidence type="ECO:0000313" key="1">
    <source>
        <dbReference type="EMBL" id="GKV53888.1"/>
    </source>
</evidence>
<keyword evidence="2" id="KW-1185">Reference proteome</keyword>
<protein>
    <submittedName>
        <fullName evidence="1">Uncharacterized protein</fullName>
    </submittedName>
</protein>
<name>A0AAV5MYH0_9ROSI</name>
<reference evidence="1 2" key="1">
    <citation type="journal article" date="2021" name="Commun. Biol.">
        <title>The genome of Shorea leprosula (Dipterocarpaceae) highlights the ecological relevance of drought in aseasonal tropical rainforests.</title>
        <authorList>
            <person name="Ng K.K.S."/>
            <person name="Kobayashi M.J."/>
            <person name="Fawcett J.A."/>
            <person name="Hatakeyama M."/>
            <person name="Paape T."/>
            <person name="Ng C.H."/>
            <person name="Ang C.C."/>
            <person name="Tnah L.H."/>
            <person name="Lee C.T."/>
            <person name="Nishiyama T."/>
            <person name="Sese J."/>
            <person name="O'Brien M.J."/>
            <person name="Copetti D."/>
            <person name="Mohd Noor M.I."/>
            <person name="Ong R.C."/>
            <person name="Putra M."/>
            <person name="Sireger I.Z."/>
            <person name="Indrioko S."/>
            <person name="Kosugi Y."/>
            <person name="Izuno A."/>
            <person name="Isagi Y."/>
            <person name="Lee S.L."/>
            <person name="Shimizu K.K."/>
        </authorList>
    </citation>
    <scope>NUCLEOTIDE SEQUENCE [LARGE SCALE GENOMIC DNA]</scope>
    <source>
        <strain evidence="1">214</strain>
    </source>
</reference>
<organism evidence="1 2">
    <name type="scientific">Rubroshorea leprosula</name>
    <dbReference type="NCBI Taxonomy" id="152421"/>
    <lineage>
        <taxon>Eukaryota</taxon>
        <taxon>Viridiplantae</taxon>
        <taxon>Streptophyta</taxon>
        <taxon>Embryophyta</taxon>
        <taxon>Tracheophyta</taxon>
        <taxon>Spermatophyta</taxon>
        <taxon>Magnoliopsida</taxon>
        <taxon>eudicotyledons</taxon>
        <taxon>Gunneridae</taxon>
        <taxon>Pentapetalae</taxon>
        <taxon>rosids</taxon>
        <taxon>malvids</taxon>
        <taxon>Malvales</taxon>
        <taxon>Dipterocarpaceae</taxon>
        <taxon>Rubroshorea</taxon>
    </lineage>
</organism>
<proteinExistence type="predicted"/>
<sequence length="57" mass="6255">MEAMEILASSDLGKEGNHDRLVSLSKDLGILPEVCFLPFCGFCDLIIHDSLLKSDAF</sequence>